<organism evidence="10 11">
    <name type="scientific">Trametes pubescens</name>
    <name type="common">White-rot fungus</name>
    <dbReference type="NCBI Taxonomy" id="154538"/>
    <lineage>
        <taxon>Eukaryota</taxon>
        <taxon>Fungi</taxon>
        <taxon>Dikarya</taxon>
        <taxon>Basidiomycota</taxon>
        <taxon>Agaricomycotina</taxon>
        <taxon>Agaricomycetes</taxon>
        <taxon>Polyporales</taxon>
        <taxon>Polyporaceae</taxon>
        <taxon>Trametes</taxon>
    </lineage>
</organism>
<dbReference type="Gene3D" id="3.40.50.1000">
    <property type="entry name" value="HAD superfamily/HAD-like"/>
    <property type="match status" value="1"/>
</dbReference>
<dbReference type="CDD" id="cd17729">
    <property type="entry name" value="BRCT_CTDP1"/>
    <property type="match status" value="1"/>
</dbReference>
<evidence type="ECO:0000256" key="7">
    <source>
        <dbReference type="SAM" id="MobiDB-lite"/>
    </source>
</evidence>
<evidence type="ECO:0000256" key="1">
    <source>
        <dbReference type="ARBA" id="ARBA00004123"/>
    </source>
</evidence>
<feature type="compositionally biased region" description="Polar residues" evidence="7">
    <location>
        <begin position="436"/>
        <end position="448"/>
    </location>
</feature>
<dbReference type="EMBL" id="MNAD01001539">
    <property type="protein sequence ID" value="OJT04491.1"/>
    <property type="molecule type" value="Genomic_DNA"/>
</dbReference>
<dbReference type="InterPro" id="IPR036412">
    <property type="entry name" value="HAD-like_sf"/>
</dbReference>
<dbReference type="InterPro" id="IPR036420">
    <property type="entry name" value="BRCT_dom_sf"/>
</dbReference>
<feature type="compositionally biased region" description="Acidic residues" evidence="7">
    <location>
        <begin position="401"/>
        <end position="421"/>
    </location>
</feature>
<dbReference type="Pfam" id="PF03031">
    <property type="entry name" value="NIF"/>
    <property type="match status" value="1"/>
</dbReference>
<reference evidence="10 11" key="1">
    <citation type="submission" date="2016-10" db="EMBL/GenBank/DDBJ databases">
        <title>Genome sequence of the basidiomycete white-rot fungus Trametes pubescens.</title>
        <authorList>
            <person name="Makela M.R."/>
            <person name="Granchi Z."/>
            <person name="Peng M."/>
            <person name="De Vries R.P."/>
            <person name="Grigoriev I."/>
            <person name="Riley R."/>
            <person name="Hilden K."/>
        </authorList>
    </citation>
    <scope>NUCLEOTIDE SEQUENCE [LARGE SCALE GENOMIC DNA]</scope>
    <source>
        <strain evidence="10 11">FBCC735</strain>
    </source>
</reference>
<evidence type="ECO:0000259" key="9">
    <source>
        <dbReference type="PROSITE" id="PS50969"/>
    </source>
</evidence>
<dbReference type="InterPro" id="IPR001357">
    <property type="entry name" value="BRCT_dom"/>
</dbReference>
<evidence type="ECO:0000256" key="3">
    <source>
        <dbReference type="ARBA" id="ARBA00023242"/>
    </source>
</evidence>
<dbReference type="OrthoDB" id="10249888at2759"/>
<dbReference type="GO" id="GO:0008420">
    <property type="term" value="F:RNA polymerase II CTD heptapeptide repeat phosphatase activity"/>
    <property type="evidence" value="ECO:0007669"/>
    <property type="project" value="UniProtKB-UniRule"/>
</dbReference>
<dbReference type="Proteomes" id="UP000184267">
    <property type="component" value="Unassembled WGS sequence"/>
</dbReference>
<dbReference type="InterPro" id="IPR023214">
    <property type="entry name" value="HAD_sf"/>
</dbReference>
<feature type="compositionally biased region" description="Basic and acidic residues" evidence="7">
    <location>
        <begin position="197"/>
        <end position="215"/>
    </location>
</feature>
<gene>
    <name evidence="10" type="ORF">TRAPUB_4761</name>
</gene>
<dbReference type="SMART" id="SM00577">
    <property type="entry name" value="CPDc"/>
    <property type="match status" value="1"/>
</dbReference>
<comment type="caution">
    <text evidence="10">The sequence shown here is derived from an EMBL/GenBank/DDBJ whole genome shotgun (WGS) entry which is preliminary data.</text>
</comment>
<feature type="compositionally biased region" description="Acidic residues" evidence="7">
    <location>
        <begin position="701"/>
        <end position="710"/>
    </location>
</feature>
<evidence type="ECO:0000256" key="2">
    <source>
        <dbReference type="ARBA" id="ARBA00022801"/>
    </source>
</evidence>
<dbReference type="NCBIfam" id="TIGR02250">
    <property type="entry name" value="FCP1_euk"/>
    <property type="match status" value="1"/>
</dbReference>
<dbReference type="PROSITE" id="PS50172">
    <property type="entry name" value="BRCT"/>
    <property type="match status" value="1"/>
</dbReference>
<dbReference type="SUPFAM" id="SSF56784">
    <property type="entry name" value="HAD-like"/>
    <property type="match status" value="1"/>
</dbReference>
<dbReference type="SUPFAM" id="SSF52113">
    <property type="entry name" value="BRCT domain"/>
    <property type="match status" value="1"/>
</dbReference>
<feature type="compositionally biased region" description="Acidic residues" evidence="7">
    <location>
        <begin position="751"/>
        <end position="778"/>
    </location>
</feature>
<feature type="domain" description="BRCT" evidence="8">
    <location>
        <begin position="577"/>
        <end position="670"/>
    </location>
</feature>
<dbReference type="InterPro" id="IPR039189">
    <property type="entry name" value="Fcp1"/>
</dbReference>
<comment type="catalytic activity">
    <reaction evidence="4 6">
        <text>O-phospho-L-seryl-[protein] + H2O = L-seryl-[protein] + phosphate</text>
        <dbReference type="Rhea" id="RHEA:20629"/>
        <dbReference type="Rhea" id="RHEA-COMP:9863"/>
        <dbReference type="Rhea" id="RHEA-COMP:11604"/>
        <dbReference type="ChEBI" id="CHEBI:15377"/>
        <dbReference type="ChEBI" id="CHEBI:29999"/>
        <dbReference type="ChEBI" id="CHEBI:43474"/>
        <dbReference type="ChEBI" id="CHEBI:83421"/>
        <dbReference type="EC" id="3.1.3.16"/>
    </reaction>
</comment>
<dbReference type="PANTHER" id="PTHR23081">
    <property type="entry name" value="RNA POLYMERASE II CTD PHOSPHATASE"/>
    <property type="match status" value="1"/>
</dbReference>
<dbReference type="SMART" id="SM00292">
    <property type="entry name" value="BRCT"/>
    <property type="match status" value="1"/>
</dbReference>
<feature type="domain" description="FCP1 homology" evidence="9">
    <location>
        <begin position="154"/>
        <end position="379"/>
    </location>
</feature>
<evidence type="ECO:0000313" key="11">
    <source>
        <dbReference type="Proteomes" id="UP000184267"/>
    </source>
</evidence>
<dbReference type="InterPro" id="IPR011947">
    <property type="entry name" value="FCP1_euk"/>
</dbReference>
<feature type="compositionally biased region" description="Low complexity" evidence="7">
    <location>
        <begin position="478"/>
        <end position="491"/>
    </location>
</feature>
<evidence type="ECO:0000259" key="8">
    <source>
        <dbReference type="PROSITE" id="PS50172"/>
    </source>
</evidence>
<dbReference type="AlphaFoldDB" id="A0A1M2VA21"/>
<accession>A0A1M2VA21</accession>
<feature type="compositionally biased region" description="Gly residues" evidence="7">
    <location>
        <begin position="732"/>
        <end position="744"/>
    </location>
</feature>
<sequence length="945" mass="102953">MSSPTELYLPPSLPYPIKLVSLAARPNSDVQRGTRLLDYSFTHKSPDAPPELRFGTWDASVEGTLAKWNFTQGDSISERRARESPAVLILEPCKHGVQLGGLCCLCGKDMTSFDYTGFSDASRASIQMTHLANGPLVSFEEAQRIEQETAQHLFGSRKLSLIVDLDQTIVHATVDPTVGEWIAEGEAWETRQANKAARTEEGEKKDAADPDRTVSDTEDEVNPNWEALKDVKKFRLGPEALGQPQRKGRGKEKLIEQEGCMYYIKPRPGLPEFLQTMATKYEMHVYTMGTRAYAEEVCAAIDPGGKIFGNRILSRDESGSLTQKSLQRLFPCDQSMVVIIDDRADVWEWSPNLVKVIPYDFFVGIGDINSAFLPKLEPLTPVVPPPPVTAVATTPEAELVADADAEDEDEDDDDLESDMVESSDSQAPPVEEDTLTDVQKNEILTRNTEALEAQVEERPLAKKQEELQETETAEEDAAAAAAAGQPATEAVAATNGGVAPPAAEHKPKERHVRKALLKNDDAELTRVKQILELVHDRFYSAWEKYKSEDEARHGKRKHGKRSEAQREYDVRTIIPRIRTETLDGCHILFSSVIPLDTRPEATEIWKTAHAFGAKCYTELSPRITHVVAAKRGTQKVDAARRRGGIKIVWLAWFTDSVALWRRQDEGPYLLDPEPRPDAGDGSGDARLASPPSDPQQISSDPEPDADDWDELVSTGSGTGRALGALGVEGPAAGEGAGPGAGGAGATNEEGLALDEVDWDQINDEVEAAMNESDDDGEGDGGSVKSGFSEDEGSMTDESNSVVRCVFASFSVAAVKAQPDVCGISSTTSTPKKKRKRLRSITPSEAGSLNGADPDVLRSPLAKRKKLAADRSGASRLKEAFTAEQLQLAKPAADDDDASADQSRRSSPVNGSGGEAGDYGEDYEGSEDEMDDEDDFLARELEEEWG</sequence>
<keyword evidence="2 6" id="KW-0378">Hydrolase</keyword>
<proteinExistence type="predicted"/>
<feature type="compositionally biased region" description="Acidic residues" evidence="7">
    <location>
        <begin position="467"/>
        <end position="477"/>
    </location>
</feature>
<dbReference type="GO" id="GO:0005634">
    <property type="term" value="C:nucleus"/>
    <property type="evidence" value="ECO:0007669"/>
    <property type="project" value="UniProtKB-SubCell"/>
</dbReference>
<dbReference type="STRING" id="154538.A0A1M2VA21"/>
<protein>
    <recommendedName>
        <fullName evidence="6">RNA polymerase II subunit A C-terminal domain phosphatase</fullName>
        <ecNumber evidence="6">3.1.3.16</ecNumber>
    </recommendedName>
</protein>
<dbReference type="PANTHER" id="PTHR23081:SF36">
    <property type="entry name" value="RNA POLYMERASE II SUBUNIT A C-TERMINAL DOMAIN PHOSPHATASE"/>
    <property type="match status" value="1"/>
</dbReference>
<feature type="compositionally biased region" description="Low complexity" evidence="7">
    <location>
        <begin position="721"/>
        <end position="731"/>
    </location>
</feature>
<dbReference type="OMA" id="FMDTINP"/>
<feature type="region of interest" description="Disordered" evidence="7">
    <location>
        <begin position="192"/>
        <end position="221"/>
    </location>
</feature>
<name>A0A1M2VA21_TRAPU</name>
<dbReference type="Gene3D" id="3.40.50.10190">
    <property type="entry name" value="BRCT domain"/>
    <property type="match status" value="1"/>
</dbReference>
<feature type="region of interest" description="Disordered" evidence="7">
    <location>
        <begin position="819"/>
        <end position="856"/>
    </location>
</feature>
<feature type="compositionally biased region" description="Basic and acidic residues" evidence="7">
    <location>
        <begin position="455"/>
        <end position="466"/>
    </location>
</feature>
<feature type="compositionally biased region" description="Acidic residues" evidence="7">
    <location>
        <begin position="917"/>
        <end position="945"/>
    </location>
</feature>
<evidence type="ECO:0000256" key="4">
    <source>
        <dbReference type="ARBA" id="ARBA00047761"/>
    </source>
</evidence>
<feature type="region of interest" description="Disordered" evidence="7">
    <location>
        <begin position="401"/>
        <end position="491"/>
    </location>
</feature>
<keyword evidence="3 6" id="KW-0539">Nucleus</keyword>
<evidence type="ECO:0000256" key="5">
    <source>
        <dbReference type="ARBA" id="ARBA00048336"/>
    </source>
</evidence>
<comment type="subcellular location">
    <subcellularLocation>
        <location evidence="1 6">Nucleus</location>
    </subcellularLocation>
</comment>
<feature type="region of interest" description="Disordered" evidence="7">
    <location>
        <begin position="884"/>
        <end position="945"/>
    </location>
</feature>
<evidence type="ECO:0000256" key="6">
    <source>
        <dbReference type="RuleBase" id="RU366066"/>
    </source>
</evidence>
<dbReference type="CDD" id="cd07521">
    <property type="entry name" value="HAD_FCP1-like"/>
    <property type="match status" value="1"/>
</dbReference>
<dbReference type="InterPro" id="IPR004274">
    <property type="entry name" value="FCP1_dom"/>
</dbReference>
<dbReference type="PROSITE" id="PS50969">
    <property type="entry name" value="FCP1"/>
    <property type="match status" value="1"/>
</dbReference>
<dbReference type="EC" id="3.1.3.16" evidence="6"/>
<comment type="catalytic activity">
    <reaction evidence="5 6">
        <text>O-phospho-L-threonyl-[protein] + H2O = L-threonyl-[protein] + phosphate</text>
        <dbReference type="Rhea" id="RHEA:47004"/>
        <dbReference type="Rhea" id="RHEA-COMP:11060"/>
        <dbReference type="Rhea" id="RHEA-COMP:11605"/>
        <dbReference type="ChEBI" id="CHEBI:15377"/>
        <dbReference type="ChEBI" id="CHEBI:30013"/>
        <dbReference type="ChEBI" id="CHEBI:43474"/>
        <dbReference type="ChEBI" id="CHEBI:61977"/>
        <dbReference type="EC" id="3.1.3.16"/>
    </reaction>
</comment>
<evidence type="ECO:0000313" key="10">
    <source>
        <dbReference type="EMBL" id="OJT04491.1"/>
    </source>
</evidence>
<keyword evidence="11" id="KW-1185">Reference proteome</keyword>
<comment type="function">
    <text evidence="6">This promotes the activity of RNA polymerase II.</text>
</comment>
<feature type="region of interest" description="Disordered" evidence="7">
    <location>
        <begin position="666"/>
        <end position="798"/>
    </location>
</feature>
<dbReference type="Pfam" id="PF12738">
    <property type="entry name" value="PTCB-BRCT"/>
    <property type="match status" value="1"/>
</dbReference>